<dbReference type="Proteomes" id="UP000291591">
    <property type="component" value="Unassembled WGS sequence"/>
</dbReference>
<evidence type="ECO:0000259" key="3">
    <source>
        <dbReference type="PROSITE" id="PS51898"/>
    </source>
</evidence>
<dbReference type="InterPro" id="IPR010998">
    <property type="entry name" value="Integrase_recombinase_N"/>
</dbReference>
<dbReference type="InterPro" id="IPR013762">
    <property type="entry name" value="Integrase-like_cat_sf"/>
</dbReference>
<name>A0A4Q7UNG3_PSEST</name>
<dbReference type="CDD" id="cd01189">
    <property type="entry name" value="INT_ICEBs1_C_like"/>
    <property type="match status" value="1"/>
</dbReference>
<sequence>MAKKSSEQRAEGMIRRRGKSFQAIVYAGIDPVTGKQLYLRGTSPDERGAERLLRKFLVEVAKQRHARTRASLRTTIESWLATNELEASTRENYVWLIAKHIDPVLGDQPIGKVTAYILERFYGELRRCSSRCNGRPFVEHRIDEPHECRTVRHKRPPGRPPKAGYPPHDCVEKGCLVIECEPHVCEPLGAATVRKVHFVVRGSLAAAMRWGWITSNPAELARIPRLPVSDPDPPTPAEAAVLVAAARAEDPSWGALVWVVMVTGLRRAELLALKWTDVDFESATLHVRRNHVRVAGRNVEKDTKTHRARRLAIDETTVRVLREHRQRYEERCRDFGVKPSSSAYLFSYSPTNDRPCDPSGVTHRYGRMCARLEIDSHLHALRHYTATELLSAGVDLRTVAGRLGHGGGGATTLRVYTAWVENSDRRAAQVVSDRVRHQPDS</sequence>
<dbReference type="InterPro" id="IPR011010">
    <property type="entry name" value="DNA_brk_join_enz"/>
</dbReference>
<evidence type="ECO:0000313" key="4">
    <source>
        <dbReference type="EMBL" id="RZT83237.1"/>
    </source>
</evidence>
<evidence type="ECO:0000256" key="1">
    <source>
        <dbReference type="ARBA" id="ARBA00023125"/>
    </source>
</evidence>
<dbReference type="RefSeq" id="WP_130288019.1">
    <property type="nucleotide sequence ID" value="NZ_SHKL01000001.1"/>
</dbReference>
<keyword evidence="2" id="KW-0233">DNA recombination</keyword>
<dbReference type="OrthoDB" id="4326943at2"/>
<dbReference type="Pfam" id="PF00589">
    <property type="entry name" value="Phage_integrase"/>
    <property type="match status" value="1"/>
</dbReference>
<dbReference type="InterPro" id="IPR050090">
    <property type="entry name" value="Tyrosine_recombinase_XerCD"/>
</dbReference>
<feature type="domain" description="Tyr recombinase" evidence="3">
    <location>
        <begin position="229"/>
        <end position="429"/>
    </location>
</feature>
<proteinExistence type="predicted"/>
<comment type="caution">
    <text evidence="4">The sequence shown here is derived from an EMBL/GenBank/DDBJ whole genome shotgun (WGS) entry which is preliminary data.</text>
</comment>
<reference evidence="4 5" key="1">
    <citation type="submission" date="2019-02" db="EMBL/GenBank/DDBJ databases">
        <title>Sequencing the genomes of 1000 actinobacteria strains.</title>
        <authorList>
            <person name="Klenk H.-P."/>
        </authorList>
    </citation>
    <scope>NUCLEOTIDE SEQUENCE [LARGE SCALE GENOMIC DNA]</scope>
    <source>
        <strain evidence="4 5">DSM 45779</strain>
    </source>
</reference>
<dbReference type="GO" id="GO:0015074">
    <property type="term" value="P:DNA integration"/>
    <property type="evidence" value="ECO:0007669"/>
    <property type="project" value="InterPro"/>
</dbReference>
<keyword evidence="5" id="KW-1185">Reference proteome</keyword>
<dbReference type="PANTHER" id="PTHR30349">
    <property type="entry name" value="PHAGE INTEGRASE-RELATED"/>
    <property type="match status" value="1"/>
</dbReference>
<dbReference type="GO" id="GO:0003677">
    <property type="term" value="F:DNA binding"/>
    <property type="evidence" value="ECO:0007669"/>
    <property type="project" value="UniProtKB-KW"/>
</dbReference>
<evidence type="ECO:0000313" key="5">
    <source>
        <dbReference type="Proteomes" id="UP000291591"/>
    </source>
</evidence>
<evidence type="ECO:0000256" key="2">
    <source>
        <dbReference type="ARBA" id="ARBA00023172"/>
    </source>
</evidence>
<dbReference type="PROSITE" id="PS51898">
    <property type="entry name" value="TYR_RECOMBINASE"/>
    <property type="match status" value="1"/>
</dbReference>
<dbReference type="SUPFAM" id="SSF56349">
    <property type="entry name" value="DNA breaking-rejoining enzymes"/>
    <property type="match status" value="1"/>
</dbReference>
<protein>
    <submittedName>
        <fullName evidence="4">Site-specific recombinase XerD</fullName>
    </submittedName>
</protein>
<dbReference type="Gene3D" id="1.10.150.130">
    <property type="match status" value="1"/>
</dbReference>
<dbReference type="Gene3D" id="1.10.443.10">
    <property type="entry name" value="Intergrase catalytic core"/>
    <property type="match status" value="1"/>
</dbReference>
<dbReference type="AlphaFoldDB" id="A0A4Q7UNG3"/>
<keyword evidence="1" id="KW-0238">DNA-binding</keyword>
<dbReference type="InterPro" id="IPR002104">
    <property type="entry name" value="Integrase_catalytic"/>
</dbReference>
<organism evidence="4 5">
    <name type="scientific">Pseudonocardia sediminis</name>
    <dbReference type="NCBI Taxonomy" id="1397368"/>
    <lineage>
        <taxon>Bacteria</taxon>
        <taxon>Bacillati</taxon>
        <taxon>Actinomycetota</taxon>
        <taxon>Actinomycetes</taxon>
        <taxon>Pseudonocardiales</taxon>
        <taxon>Pseudonocardiaceae</taxon>
        <taxon>Pseudonocardia</taxon>
    </lineage>
</organism>
<dbReference type="EMBL" id="SHKL01000001">
    <property type="protein sequence ID" value="RZT83237.1"/>
    <property type="molecule type" value="Genomic_DNA"/>
</dbReference>
<dbReference type="GO" id="GO:0006310">
    <property type="term" value="P:DNA recombination"/>
    <property type="evidence" value="ECO:0007669"/>
    <property type="project" value="UniProtKB-KW"/>
</dbReference>
<accession>A0A4Q7UNG3</accession>
<gene>
    <name evidence="4" type="ORF">EV383_0036</name>
</gene>